<dbReference type="InterPro" id="IPR006224">
    <property type="entry name" value="PsdUridine_synth_RluA-like_CS"/>
</dbReference>
<comment type="caution">
    <text evidence="10">The sequence shown here is derived from an EMBL/GenBank/DDBJ whole genome shotgun (WGS) entry which is preliminary data.</text>
</comment>
<evidence type="ECO:0000256" key="5">
    <source>
        <dbReference type="ARBA" id="ARBA00056072"/>
    </source>
</evidence>
<dbReference type="GO" id="GO:0000455">
    <property type="term" value="P:enzyme-directed rRNA pseudouridine synthesis"/>
    <property type="evidence" value="ECO:0007669"/>
    <property type="project" value="TreeGrafter"/>
</dbReference>
<dbReference type="InterPro" id="IPR006145">
    <property type="entry name" value="PsdUridine_synth_RsuA/RluA"/>
</dbReference>
<protein>
    <recommendedName>
        <fullName evidence="8">Pseudouridine synthase</fullName>
        <ecNumber evidence="8">5.4.99.-</ecNumber>
    </recommendedName>
</protein>
<dbReference type="EC" id="5.4.99.-" evidence="8"/>
<dbReference type="Pfam" id="PF00849">
    <property type="entry name" value="PseudoU_synth_2"/>
    <property type="match status" value="1"/>
</dbReference>
<dbReference type="GO" id="GO:0003723">
    <property type="term" value="F:RNA binding"/>
    <property type="evidence" value="ECO:0007669"/>
    <property type="project" value="UniProtKB-KW"/>
</dbReference>
<evidence type="ECO:0000256" key="6">
    <source>
        <dbReference type="PIRSR" id="PIRSR606225-1"/>
    </source>
</evidence>
<dbReference type="SUPFAM" id="SSF55174">
    <property type="entry name" value="Alpha-L RNA-binding motif"/>
    <property type="match status" value="1"/>
</dbReference>
<keyword evidence="3 8" id="KW-0413">Isomerase</keyword>
<dbReference type="CDD" id="cd02869">
    <property type="entry name" value="PseudoU_synth_RluA_like"/>
    <property type="match status" value="1"/>
</dbReference>
<dbReference type="PROSITE" id="PS50889">
    <property type="entry name" value="S4"/>
    <property type="match status" value="1"/>
</dbReference>
<dbReference type="PANTHER" id="PTHR21600">
    <property type="entry name" value="MITOCHONDRIAL RNA PSEUDOURIDINE SYNTHASE"/>
    <property type="match status" value="1"/>
</dbReference>
<evidence type="ECO:0000256" key="8">
    <source>
        <dbReference type="RuleBase" id="RU362028"/>
    </source>
</evidence>
<dbReference type="CDD" id="cd00165">
    <property type="entry name" value="S4"/>
    <property type="match status" value="1"/>
</dbReference>
<proteinExistence type="inferred from homology"/>
<dbReference type="GO" id="GO:0160140">
    <property type="term" value="F:23S rRNA pseudouridine(1911/1915/1917) synthase activity"/>
    <property type="evidence" value="ECO:0007669"/>
    <property type="project" value="UniProtKB-EC"/>
</dbReference>
<name>S3DJL9_9GAMM</name>
<dbReference type="RefSeq" id="WP_016503961.1">
    <property type="nucleotide sequence ID" value="NZ_AMSD01000002.1"/>
</dbReference>
<dbReference type="SUPFAM" id="SSF55120">
    <property type="entry name" value="Pseudouridine synthase"/>
    <property type="match status" value="1"/>
</dbReference>
<accession>S3DJL9</accession>
<evidence type="ECO:0000256" key="2">
    <source>
        <dbReference type="ARBA" id="ARBA00022884"/>
    </source>
</evidence>
<dbReference type="InterPro" id="IPR020103">
    <property type="entry name" value="PsdUridine_synth_cat_dom_sf"/>
</dbReference>
<evidence type="ECO:0000313" key="10">
    <source>
        <dbReference type="EMBL" id="EPE37329.1"/>
    </source>
</evidence>
<comment type="function">
    <text evidence="5">Responsible for synthesis of pseudouridine from uracil at positions 1911, 1915 and 1917 in 23S ribosomal RNA.</text>
</comment>
<dbReference type="PATRIC" id="fig|1236703.3.peg.643"/>
<dbReference type="PROSITE" id="PS01129">
    <property type="entry name" value="PSI_RLU"/>
    <property type="match status" value="1"/>
</dbReference>
<dbReference type="EMBL" id="AMSD01000002">
    <property type="protein sequence ID" value="EPE37329.1"/>
    <property type="molecule type" value="Genomic_DNA"/>
</dbReference>
<evidence type="ECO:0000256" key="1">
    <source>
        <dbReference type="ARBA" id="ARBA00010876"/>
    </source>
</evidence>
<dbReference type="Proteomes" id="UP000053688">
    <property type="component" value="Unassembled WGS sequence"/>
</dbReference>
<dbReference type="NCBIfam" id="NF008385">
    <property type="entry name" value="PRK11180.1"/>
    <property type="match status" value="1"/>
</dbReference>
<comment type="similarity">
    <text evidence="1 8">Belongs to the pseudouridine synthase RluA family.</text>
</comment>
<dbReference type="NCBIfam" id="TIGR00005">
    <property type="entry name" value="rluA_subfam"/>
    <property type="match status" value="1"/>
</dbReference>
<sequence>MFNQIKLIDIVKNNQSGQRLDQTATELFSDFSRSLIKKWLLDGKVYVNNLIITKPSTKVKMGQTIRIELEFQNKKQHLEAQNIFLDIVYEDNYLLVINKPRDFVVHPGAGTYDGTLLNALLYHYPGIEKIPRAGIVHRLDKNTTGLMIIAKTLPSYTYFVQEFQKRNIIREYEAIVIGTITFSGKIDEPISRHSTKRTLMAVSPIGKYAITHYQVIECFREYTHLHLRLETGRTHQIRVHMSYLQHPLLGDYSYGAYMKIPKGASKTLVEMIRAFDRQALHASTLKFKHPITGKMMKFHSSLPSDILSMIKIFREDIRSYNL</sequence>
<dbReference type="AlphaFoldDB" id="S3DJL9"/>
<keyword evidence="2 7" id="KW-0694">RNA-binding</keyword>
<dbReference type="eggNOG" id="COG0564">
    <property type="taxonomic scope" value="Bacteria"/>
</dbReference>
<evidence type="ECO:0000256" key="4">
    <source>
        <dbReference type="ARBA" id="ARBA00036882"/>
    </source>
</evidence>
<evidence type="ECO:0000259" key="9">
    <source>
        <dbReference type="SMART" id="SM00363"/>
    </source>
</evidence>
<dbReference type="Gene3D" id="3.30.2350.10">
    <property type="entry name" value="Pseudouridine synthase"/>
    <property type="match status" value="1"/>
</dbReference>
<feature type="domain" description="RNA-binding S4" evidence="9">
    <location>
        <begin position="18"/>
        <end position="84"/>
    </location>
</feature>
<dbReference type="InterPro" id="IPR050188">
    <property type="entry name" value="RluA_PseudoU_synthase"/>
</dbReference>
<comment type="catalytic activity">
    <reaction evidence="8">
        <text>a uridine in RNA = a pseudouridine in RNA</text>
        <dbReference type="Rhea" id="RHEA:48348"/>
        <dbReference type="Rhea" id="RHEA-COMP:12068"/>
        <dbReference type="Rhea" id="RHEA-COMP:12069"/>
        <dbReference type="ChEBI" id="CHEBI:65314"/>
        <dbReference type="ChEBI" id="CHEBI:65315"/>
    </reaction>
</comment>
<dbReference type="FunFam" id="3.30.2350.10:FF:000006">
    <property type="entry name" value="Pseudouridine synthase"/>
    <property type="match status" value="1"/>
</dbReference>
<dbReference type="Gene3D" id="3.10.290.10">
    <property type="entry name" value="RNA-binding S4 domain"/>
    <property type="match status" value="1"/>
</dbReference>
<keyword evidence="11" id="KW-1185">Reference proteome</keyword>
<feature type="active site" evidence="6">
    <location>
        <position position="140"/>
    </location>
</feature>
<dbReference type="InterPro" id="IPR002942">
    <property type="entry name" value="S4_RNA-bd"/>
</dbReference>
<dbReference type="SMART" id="SM00363">
    <property type="entry name" value="S4"/>
    <property type="match status" value="1"/>
</dbReference>
<gene>
    <name evidence="10" type="ORF">O1U_0629</name>
</gene>
<reference evidence="10 11" key="1">
    <citation type="journal article" date="2014" name="Environ. Microbiol.">
        <title>Genomic signatures of obligate host dependence in the luminous bacterial symbiont of a vertebrate.</title>
        <authorList>
            <person name="Hendry T.A."/>
            <person name="de Wet J.R."/>
            <person name="Dunlap P.V."/>
        </authorList>
    </citation>
    <scope>NUCLEOTIDE SEQUENCE [LARGE SCALE GENOMIC DNA]</scope>
    <source>
        <strain evidence="10 11">Akat1</strain>
    </source>
</reference>
<evidence type="ECO:0000313" key="11">
    <source>
        <dbReference type="Proteomes" id="UP000053688"/>
    </source>
</evidence>
<evidence type="ECO:0000256" key="7">
    <source>
        <dbReference type="PROSITE-ProRule" id="PRU00182"/>
    </source>
</evidence>
<dbReference type="InterPro" id="IPR006225">
    <property type="entry name" value="PsdUridine_synth_RluC/D"/>
</dbReference>
<organism evidence="10 11">
    <name type="scientific">Candidatus Photodesmus katoptron Akat1</name>
    <dbReference type="NCBI Taxonomy" id="1236703"/>
    <lineage>
        <taxon>Bacteria</taxon>
        <taxon>Pseudomonadati</taxon>
        <taxon>Pseudomonadota</taxon>
        <taxon>Gammaproteobacteria</taxon>
        <taxon>Vibrionales</taxon>
        <taxon>Vibrionaceae</taxon>
        <taxon>Candidatus Photodesmus</taxon>
    </lineage>
</organism>
<dbReference type="InterPro" id="IPR036986">
    <property type="entry name" value="S4_RNA-bd_sf"/>
</dbReference>
<comment type="catalytic activity">
    <reaction evidence="4">
        <text>uridine(1911/1915/1917) in 23S rRNA = pseudouridine(1911/1915/1917) in 23S rRNA</text>
        <dbReference type="Rhea" id="RHEA:42524"/>
        <dbReference type="Rhea" id="RHEA-COMP:10097"/>
        <dbReference type="Rhea" id="RHEA-COMP:10098"/>
        <dbReference type="ChEBI" id="CHEBI:65314"/>
        <dbReference type="ChEBI" id="CHEBI:65315"/>
        <dbReference type="EC" id="5.4.99.23"/>
    </reaction>
</comment>
<dbReference type="Pfam" id="PF01479">
    <property type="entry name" value="S4"/>
    <property type="match status" value="1"/>
</dbReference>
<evidence type="ECO:0000256" key="3">
    <source>
        <dbReference type="ARBA" id="ARBA00023235"/>
    </source>
</evidence>
<dbReference type="PANTHER" id="PTHR21600:SF44">
    <property type="entry name" value="RIBOSOMAL LARGE SUBUNIT PSEUDOURIDINE SYNTHASE D"/>
    <property type="match status" value="1"/>
</dbReference>
<dbReference type="STRING" id="28176.CF66_9030"/>